<evidence type="ECO:0000256" key="6">
    <source>
        <dbReference type="SAM" id="Phobius"/>
    </source>
</evidence>
<feature type="domain" description="ABC3 transporter permease C-terminal" evidence="7">
    <location>
        <begin position="311"/>
        <end position="427"/>
    </location>
</feature>
<feature type="transmembrane region" description="Helical" evidence="6">
    <location>
        <begin position="397"/>
        <end position="417"/>
    </location>
</feature>
<dbReference type="OrthoDB" id="8735006at2"/>
<gene>
    <name evidence="9" type="ORF">HNQ51_000753</name>
</gene>
<comment type="caution">
    <text evidence="9">The sequence shown here is derived from an EMBL/GenBank/DDBJ whole genome shotgun (WGS) entry which is preliminary data.</text>
</comment>
<evidence type="ECO:0000259" key="8">
    <source>
        <dbReference type="Pfam" id="PF12704"/>
    </source>
</evidence>
<dbReference type="InterPro" id="IPR003838">
    <property type="entry name" value="ABC3_permease_C"/>
</dbReference>
<organism evidence="9 10">
    <name type="scientific">Inhella inkyongensis</name>
    <dbReference type="NCBI Taxonomy" id="392593"/>
    <lineage>
        <taxon>Bacteria</taxon>
        <taxon>Pseudomonadati</taxon>
        <taxon>Pseudomonadota</taxon>
        <taxon>Betaproteobacteria</taxon>
        <taxon>Burkholderiales</taxon>
        <taxon>Sphaerotilaceae</taxon>
        <taxon>Inhella</taxon>
    </lineage>
</organism>
<dbReference type="Proteomes" id="UP000554837">
    <property type="component" value="Unassembled WGS sequence"/>
</dbReference>
<sequence length="434" mass="47379">MWLEHLKTAWRSLRRTPVLSALMVAALGLGVGICMTTLTVYHLLAKTPMEHKAERVFRVQLDAEDLVGFRPGEEPEAQLTRTDAENLLQAAKGLRQVLMSGSNLAIGLPDSTEAPTIERLRQTSADFFALFETPFAHGSAWTAQDDAAEARVVVLGHALNQRLFGGENSVGREVAVGGNRLRVVGVLKPWAMNPHVYDMSNGVYDAQEAFYMPFSTARTFKFGRSGNMNCWGDLQGRNPLDRDVSCAWVQYWVELESAAAAPAFRDYLKQYSEAQRQAGRFQRPVNVRLYDIPSVLRIDKVLPADVRLQSALAFAFLAVCLVNMVGLQLAKTLRRSSEIGVRRALGARRTQVFAQVLVESGLIGLLGAGLGLLLAVGGLWLLRQGPAEYASLARMDLAMLGATLLISLMAALLAGLLPAWRAATLNPAPLLKAA</sequence>
<dbReference type="AlphaFoldDB" id="A0A840S4K3"/>
<comment type="subcellular location">
    <subcellularLocation>
        <location evidence="1">Cell membrane</location>
        <topology evidence="1">Multi-pass membrane protein</topology>
    </subcellularLocation>
</comment>
<feature type="domain" description="MacB-like periplasmic core" evidence="8">
    <location>
        <begin position="20"/>
        <end position="270"/>
    </location>
</feature>
<protein>
    <submittedName>
        <fullName evidence="9">Putative ABC transport system permease protein</fullName>
    </submittedName>
</protein>
<keyword evidence="10" id="KW-1185">Reference proteome</keyword>
<dbReference type="GO" id="GO:0005886">
    <property type="term" value="C:plasma membrane"/>
    <property type="evidence" value="ECO:0007669"/>
    <property type="project" value="UniProtKB-SubCell"/>
</dbReference>
<evidence type="ECO:0000256" key="1">
    <source>
        <dbReference type="ARBA" id="ARBA00004651"/>
    </source>
</evidence>
<dbReference type="RefSeq" id="WP_138857488.1">
    <property type="nucleotide sequence ID" value="NZ_CP040709.1"/>
</dbReference>
<dbReference type="InterPro" id="IPR025857">
    <property type="entry name" value="MacB_PCD"/>
</dbReference>
<evidence type="ECO:0000256" key="4">
    <source>
        <dbReference type="ARBA" id="ARBA00022989"/>
    </source>
</evidence>
<feature type="transmembrane region" description="Helical" evidence="6">
    <location>
        <begin position="311"/>
        <end position="331"/>
    </location>
</feature>
<dbReference type="Pfam" id="PF02687">
    <property type="entry name" value="FtsX"/>
    <property type="match status" value="1"/>
</dbReference>
<keyword evidence="2" id="KW-1003">Cell membrane</keyword>
<dbReference type="PANTHER" id="PTHR30572">
    <property type="entry name" value="MEMBRANE COMPONENT OF TRANSPORTER-RELATED"/>
    <property type="match status" value="1"/>
</dbReference>
<evidence type="ECO:0000256" key="5">
    <source>
        <dbReference type="ARBA" id="ARBA00023136"/>
    </source>
</evidence>
<evidence type="ECO:0000259" key="7">
    <source>
        <dbReference type="Pfam" id="PF02687"/>
    </source>
</evidence>
<reference evidence="9 10" key="1">
    <citation type="submission" date="2020-08" db="EMBL/GenBank/DDBJ databases">
        <title>Genomic Encyclopedia of Type Strains, Phase IV (KMG-IV): sequencing the most valuable type-strain genomes for metagenomic binning, comparative biology and taxonomic classification.</title>
        <authorList>
            <person name="Goeker M."/>
        </authorList>
    </citation>
    <scope>NUCLEOTIDE SEQUENCE [LARGE SCALE GENOMIC DNA]</scope>
    <source>
        <strain evidence="9 10">DSM 23958</strain>
    </source>
</reference>
<dbReference type="EMBL" id="JACHHO010000001">
    <property type="protein sequence ID" value="MBB5203460.1"/>
    <property type="molecule type" value="Genomic_DNA"/>
</dbReference>
<keyword evidence="3 6" id="KW-0812">Transmembrane</keyword>
<evidence type="ECO:0000256" key="3">
    <source>
        <dbReference type="ARBA" id="ARBA00022692"/>
    </source>
</evidence>
<feature type="transmembrane region" description="Helical" evidence="6">
    <location>
        <begin position="21"/>
        <end position="44"/>
    </location>
</feature>
<accession>A0A840S4K3</accession>
<feature type="transmembrane region" description="Helical" evidence="6">
    <location>
        <begin position="352"/>
        <end position="377"/>
    </location>
</feature>
<evidence type="ECO:0000313" key="10">
    <source>
        <dbReference type="Proteomes" id="UP000554837"/>
    </source>
</evidence>
<name>A0A840S4K3_9BURK</name>
<proteinExistence type="predicted"/>
<dbReference type="GO" id="GO:0022857">
    <property type="term" value="F:transmembrane transporter activity"/>
    <property type="evidence" value="ECO:0007669"/>
    <property type="project" value="TreeGrafter"/>
</dbReference>
<dbReference type="PANTHER" id="PTHR30572:SF18">
    <property type="entry name" value="ABC-TYPE MACROLIDE FAMILY EXPORT SYSTEM PERMEASE COMPONENT 2"/>
    <property type="match status" value="1"/>
</dbReference>
<dbReference type="Pfam" id="PF12704">
    <property type="entry name" value="MacB_PCD"/>
    <property type="match status" value="1"/>
</dbReference>
<dbReference type="InterPro" id="IPR050250">
    <property type="entry name" value="Macrolide_Exporter_MacB"/>
</dbReference>
<evidence type="ECO:0000313" key="9">
    <source>
        <dbReference type="EMBL" id="MBB5203460.1"/>
    </source>
</evidence>
<keyword evidence="5 6" id="KW-0472">Membrane</keyword>
<keyword evidence="4 6" id="KW-1133">Transmembrane helix</keyword>
<evidence type="ECO:0000256" key="2">
    <source>
        <dbReference type="ARBA" id="ARBA00022475"/>
    </source>
</evidence>